<gene>
    <name evidence="1" type="ORF">LRP49_22995</name>
</gene>
<dbReference type="Proteomes" id="UP001149821">
    <property type="component" value="Unassembled WGS sequence"/>
</dbReference>
<reference evidence="1" key="1">
    <citation type="submission" date="2021-12" db="EMBL/GenBank/DDBJ databases">
        <title>Enterovibrio ZSDZ35 sp. nov. and Enterovibrio ZSDZ42 sp. nov., isolated from coastal seawater in Qingdao.</title>
        <authorList>
            <person name="Zhang P."/>
        </authorList>
    </citation>
    <scope>NUCLEOTIDE SEQUENCE</scope>
    <source>
        <strain evidence="1">ZSDZ35</strain>
    </source>
</reference>
<dbReference type="InterPro" id="IPR053145">
    <property type="entry name" value="AB_hydrolase_Est10"/>
</dbReference>
<dbReference type="InterPro" id="IPR029058">
    <property type="entry name" value="AB_hydrolase_fold"/>
</dbReference>
<keyword evidence="2" id="KW-1185">Reference proteome</keyword>
<proteinExistence type="predicted"/>
<dbReference type="EMBL" id="JAJUBB010000027">
    <property type="protein sequence ID" value="MDD1784044.1"/>
    <property type="molecule type" value="Genomic_DNA"/>
</dbReference>
<dbReference type="Gene3D" id="3.40.50.1820">
    <property type="entry name" value="alpha/beta hydrolase"/>
    <property type="match status" value="1"/>
</dbReference>
<dbReference type="RefSeq" id="WP_274145707.1">
    <property type="nucleotide sequence ID" value="NZ_JAJUBB010000027.1"/>
</dbReference>
<evidence type="ECO:0000313" key="2">
    <source>
        <dbReference type="Proteomes" id="UP001149821"/>
    </source>
</evidence>
<dbReference type="PANTHER" id="PTHR43265:SF1">
    <property type="entry name" value="ESTERASE ESTD"/>
    <property type="match status" value="1"/>
</dbReference>
<dbReference type="SUPFAM" id="SSF53474">
    <property type="entry name" value="alpha/beta-Hydrolases"/>
    <property type="match status" value="1"/>
</dbReference>
<comment type="caution">
    <text evidence="1">The sequence shown here is derived from an EMBL/GenBank/DDBJ whole genome shotgun (WGS) entry which is preliminary data.</text>
</comment>
<protein>
    <recommendedName>
        <fullName evidence="3">Serine aminopeptidase S33 domain-containing protein</fullName>
    </recommendedName>
</protein>
<evidence type="ECO:0008006" key="3">
    <source>
        <dbReference type="Google" id="ProtNLM"/>
    </source>
</evidence>
<organism evidence="1 2">
    <name type="scientific">Enterovibrio qingdaonensis</name>
    <dbReference type="NCBI Taxonomy" id="2899818"/>
    <lineage>
        <taxon>Bacteria</taxon>
        <taxon>Pseudomonadati</taxon>
        <taxon>Pseudomonadota</taxon>
        <taxon>Gammaproteobacteria</taxon>
        <taxon>Vibrionales</taxon>
        <taxon>Vibrionaceae</taxon>
        <taxon>Enterovibrio</taxon>
    </lineage>
</organism>
<name>A0ABT5QST2_9GAMM</name>
<evidence type="ECO:0000313" key="1">
    <source>
        <dbReference type="EMBL" id="MDD1784044.1"/>
    </source>
</evidence>
<accession>A0ABT5QST2</accession>
<sequence length="164" mass="18665">MQVDKLVLVATPAKPMSETLIRQYRERAPHFADDVEVALESIKNGEALTYPNKHIEMMFRPSAIPYLASCFFIDPTRIAKSLNQTVHVIQGDNDIQVGAENGEIFREALGERARVTRCEGMNHVLVKTPRELEENMASYNNPLLPLHHQLERAILTDFKINKII</sequence>
<dbReference type="PANTHER" id="PTHR43265">
    <property type="entry name" value="ESTERASE ESTD"/>
    <property type="match status" value="1"/>
</dbReference>